<dbReference type="InterPro" id="IPR006805">
    <property type="entry name" value="Anth_synth_I_N"/>
</dbReference>
<dbReference type="SUPFAM" id="SSF56322">
    <property type="entry name" value="ADC synthase"/>
    <property type="match status" value="1"/>
</dbReference>
<dbReference type="InterPro" id="IPR015890">
    <property type="entry name" value="Chorismate_C"/>
</dbReference>
<dbReference type="RefSeq" id="WP_149267239.1">
    <property type="nucleotide sequence ID" value="NZ_VFJB01000009.1"/>
</dbReference>
<gene>
    <name evidence="11" type="ORF">FHQ18_11040</name>
</gene>
<dbReference type="PRINTS" id="PR00095">
    <property type="entry name" value="ANTSNTHASEI"/>
</dbReference>
<name>A0A5A8F175_9BACT</name>
<comment type="function">
    <text evidence="7">Part of a heterotetrameric complex that catalyzes the two-step biosynthesis of anthranilate, an intermediate in the biosynthesis of L-tryptophan. In the first step, the glutamine-binding beta subunit (TrpG) of anthranilate synthase (AS) provides the glutamine amidotransferase activity which generates ammonia as a substrate that, along with chorismate, is used in the second step, catalyzed by the large alpha subunit of AS (TrpE) to produce anthranilate. In the absence of TrpG, TrpE can synthesize anthranilate directly from chorismate and high concentrations of ammonia.</text>
</comment>
<reference evidence="11 12" key="1">
    <citation type="submission" date="2019-06" db="EMBL/GenBank/DDBJ databases">
        <title>Genomic insights into carbon and energy metabolism of Deferribacter autotrophicus revealed new metabolic traits in the phylum Deferribacteres.</title>
        <authorList>
            <person name="Slobodkin A.I."/>
            <person name="Slobodkina G.B."/>
            <person name="Allioux M."/>
            <person name="Alain K."/>
            <person name="Jebbar M."/>
            <person name="Shadrin V."/>
            <person name="Kublanov I.V."/>
            <person name="Toshchakov S.V."/>
            <person name="Bonch-Osmolovskaya E.A."/>
        </authorList>
    </citation>
    <scope>NUCLEOTIDE SEQUENCE [LARGE SCALE GENOMIC DNA]</scope>
    <source>
        <strain evidence="11 12">SL50</strain>
    </source>
</reference>
<keyword evidence="6" id="KW-0456">Lyase</keyword>
<comment type="subunit">
    <text evidence="2">Heterotetramer consisting of two non-identical subunits: a beta subunit (TrpG) and a large alpha subunit (TrpE).</text>
</comment>
<dbReference type="GO" id="GO:0046872">
    <property type="term" value="F:metal ion binding"/>
    <property type="evidence" value="ECO:0007669"/>
    <property type="project" value="UniProtKB-KW"/>
</dbReference>
<dbReference type="Gene3D" id="3.60.120.10">
    <property type="entry name" value="Anthranilate synthase"/>
    <property type="match status" value="1"/>
</dbReference>
<evidence type="ECO:0000313" key="12">
    <source>
        <dbReference type="Proteomes" id="UP000322876"/>
    </source>
</evidence>
<evidence type="ECO:0000256" key="4">
    <source>
        <dbReference type="ARBA" id="ARBA00022723"/>
    </source>
</evidence>
<evidence type="ECO:0000256" key="5">
    <source>
        <dbReference type="ARBA" id="ARBA00022842"/>
    </source>
</evidence>
<dbReference type="InterPro" id="IPR005801">
    <property type="entry name" value="ADC_synthase"/>
</dbReference>
<keyword evidence="4" id="KW-0479">Metal-binding</keyword>
<dbReference type="EMBL" id="VFJB01000009">
    <property type="protein sequence ID" value="KAA0257096.1"/>
    <property type="molecule type" value="Genomic_DNA"/>
</dbReference>
<dbReference type="InterPro" id="IPR019999">
    <property type="entry name" value="Anth_synth_I-like"/>
</dbReference>
<proteinExistence type="predicted"/>
<dbReference type="PANTHER" id="PTHR11236">
    <property type="entry name" value="AMINOBENZOATE/ANTHRANILATE SYNTHASE"/>
    <property type="match status" value="1"/>
</dbReference>
<accession>A0A5A8F175</accession>
<comment type="cofactor">
    <cofactor evidence="1">
        <name>Mg(2+)</name>
        <dbReference type="ChEBI" id="CHEBI:18420"/>
    </cofactor>
</comment>
<dbReference type="GO" id="GO:0000162">
    <property type="term" value="P:L-tryptophan biosynthetic process"/>
    <property type="evidence" value="ECO:0007669"/>
    <property type="project" value="TreeGrafter"/>
</dbReference>
<dbReference type="Pfam" id="PF00425">
    <property type="entry name" value="Chorismate_bind"/>
    <property type="match status" value="1"/>
</dbReference>
<evidence type="ECO:0000259" key="10">
    <source>
        <dbReference type="Pfam" id="PF04715"/>
    </source>
</evidence>
<protein>
    <recommendedName>
        <fullName evidence="3">Anthranilate synthase component 1</fullName>
    </recommendedName>
</protein>
<dbReference type="PANTHER" id="PTHR11236:SF48">
    <property type="entry name" value="ISOCHORISMATE SYNTHASE MENF"/>
    <property type="match status" value="1"/>
</dbReference>
<keyword evidence="12" id="KW-1185">Reference proteome</keyword>
<evidence type="ECO:0000256" key="2">
    <source>
        <dbReference type="ARBA" id="ARBA00011575"/>
    </source>
</evidence>
<dbReference type="AlphaFoldDB" id="A0A5A8F175"/>
<evidence type="ECO:0000256" key="7">
    <source>
        <dbReference type="ARBA" id="ARBA00025634"/>
    </source>
</evidence>
<evidence type="ECO:0000256" key="3">
    <source>
        <dbReference type="ARBA" id="ARBA00020653"/>
    </source>
</evidence>
<evidence type="ECO:0000256" key="1">
    <source>
        <dbReference type="ARBA" id="ARBA00001946"/>
    </source>
</evidence>
<sequence length="489" mass="55955">MINITFDEFNKLSEKYTHIPIVREIVGDIYTPISLLRNFSNEKFLYLLESANIDKSFSRFTYFAKRPEKVLLFQKGKLIEVANGKKSEILLNPIDYLNYEMNAFNGMRDENIGDFCGGYVGFFGYEMANYMGILRKRIKEPDELLMGLALINEFYVFDNHLNKFYAVSVVKTDLDLEEAYRMGLGRTIEMVDELHRVNFDLSNSDEIISIKKDFDKEDFIEIVEKVKREIINGEAIQVVISNKYEVEGFINPINFYRALRNINPSPYMFFFKFEDYIVCGSSPEIHLKIKDNKAILKPIAGTYPVEKDIESVKNSLLNDEKEISEHLMLLDLARNDLYSGCYPETVKVNSAFIPEVYSHVVHIVSEVEGVKKKEISNLDLFIRTFPAGTVSGAPKVRAMELIDEYERSARGFYAGCAGYFSFAGDMDTCITIRSAAFLKGKMVLRAGAGIVYDSVPKKEFYEVENKLGALFKAIEVTKNMESGHVFTGR</sequence>
<comment type="caution">
    <text evidence="11">The sequence shown here is derived from an EMBL/GenBank/DDBJ whole genome shotgun (WGS) entry which is preliminary data.</text>
</comment>
<keyword evidence="5" id="KW-0460">Magnesium</keyword>
<evidence type="ECO:0000256" key="8">
    <source>
        <dbReference type="ARBA" id="ARBA00047683"/>
    </source>
</evidence>
<dbReference type="GO" id="GO:0004049">
    <property type="term" value="F:anthranilate synthase activity"/>
    <property type="evidence" value="ECO:0007669"/>
    <property type="project" value="UniProtKB-EC"/>
</dbReference>
<dbReference type="Pfam" id="PF04715">
    <property type="entry name" value="Anth_synt_I_N"/>
    <property type="match status" value="1"/>
</dbReference>
<organism evidence="11 12">
    <name type="scientific">Deferribacter autotrophicus</name>
    <dbReference type="NCBI Taxonomy" id="500465"/>
    <lineage>
        <taxon>Bacteria</taxon>
        <taxon>Pseudomonadati</taxon>
        <taxon>Deferribacterota</taxon>
        <taxon>Deferribacteres</taxon>
        <taxon>Deferribacterales</taxon>
        <taxon>Deferribacteraceae</taxon>
        <taxon>Deferribacter</taxon>
    </lineage>
</organism>
<dbReference type="Proteomes" id="UP000322876">
    <property type="component" value="Unassembled WGS sequence"/>
</dbReference>
<feature type="domain" description="Anthranilate synthase component I N-terminal" evidence="10">
    <location>
        <begin position="28"/>
        <end position="165"/>
    </location>
</feature>
<feature type="domain" description="Chorismate-utilising enzyme C-terminal" evidence="9">
    <location>
        <begin position="215"/>
        <end position="466"/>
    </location>
</feature>
<evidence type="ECO:0000256" key="6">
    <source>
        <dbReference type="ARBA" id="ARBA00023239"/>
    </source>
</evidence>
<comment type="catalytic activity">
    <reaction evidence="8">
        <text>chorismate + L-glutamine = anthranilate + pyruvate + L-glutamate + H(+)</text>
        <dbReference type="Rhea" id="RHEA:21732"/>
        <dbReference type="ChEBI" id="CHEBI:15361"/>
        <dbReference type="ChEBI" id="CHEBI:15378"/>
        <dbReference type="ChEBI" id="CHEBI:16567"/>
        <dbReference type="ChEBI" id="CHEBI:29748"/>
        <dbReference type="ChEBI" id="CHEBI:29985"/>
        <dbReference type="ChEBI" id="CHEBI:58359"/>
        <dbReference type="EC" id="4.1.3.27"/>
    </reaction>
</comment>
<evidence type="ECO:0000259" key="9">
    <source>
        <dbReference type="Pfam" id="PF00425"/>
    </source>
</evidence>
<evidence type="ECO:0000313" key="11">
    <source>
        <dbReference type="EMBL" id="KAA0257096.1"/>
    </source>
</evidence>
<dbReference type="OrthoDB" id="9803598at2"/>